<accession>D2XAE8</accession>
<name>D2XAE8_GBMV</name>
<proteinExistence type="predicted"/>
<protein>
    <recommendedName>
        <fullName evidence="3">MORN repeat-containing protein</fullName>
    </recommendedName>
</protein>
<gene>
    <name evidence="1" type="ORF">MAR_ORF144</name>
</gene>
<dbReference type="EMBL" id="GU071086">
    <property type="protein sequence ID" value="ADB03925.1"/>
    <property type="molecule type" value="Genomic_DNA"/>
</dbReference>
<dbReference type="KEGG" id="vg:8746381"/>
<dbReference type="OrthoDB" id="32560at10239"/>
<organismHost>
    <name type="scientific">Acanthamoeba</name>
    <dbReference type="NCBI Taxonomy" id="5754"/>
</organismHost>
<dbReference type="Proteomes" id="UP000029780">
    <property type="component" value="Segment"/>
</dbReference>
<sequence length="239" mass="27111">MESFLQKGETVSWFLNEPGEFPEKNKFETEKASQNKEEFRSQRAVWTVLPNGEKTHRMLITENTNFLVVETCDCKGGVPHGKMVEYTTDKKTGNTYLSREADFVDGKLHGELWVWRSTGLIDKKTTFVKGRALECDSVLSKCTFSRGKKTASVSGRTLTLQHVNRKCEERTLIKTSGSSFSEDSLVWEGNEFHTFCPLGLLRIQNASSSVEVYKEDGGFFRYDTAVADQRTFSTSSMSY</sequence>
<reference evidence="1 2" key="1">
    <citation type="journal article" date="2009" name="Proc. Natl. Acad. Sci. U.S.A.">
        <title>Giant Marseillevirus highlights the role of amoebae as a melting pot in emergence of chimeric microorganisms.</title>
        <authorList>
            <person name="Boyer M."/>
            <person name="Yutin N."/>
            <person name="Pagnier I."/>
            <person name="Barrassi L."/>
            <person name="Fournous G."/>
            <person name="Espinosa L."/>
            <person name="Robert C."/>
            <person name="Azza S."/>
            <person name="Sun S."/>
            <person name="Rossmann M.G."/>
            <person name="Suzan-Monti M."/>
            <person name="La Scola B."/>
            <person name="Koonin E.V."/>
            <person name="Raoult D."/>
        </authorList>
    </citation>
    <scope>NUCLEOTIDE SEQUENCE [LARGE SCALE GENOMIC DNA]</scope>
    <source>
        <strain evidence="1 2">T19</strain>
    </source>
</reference>
<evidence type="ECO:0008006" key="3">
    <source>
        <dbReference type="Google" id="ProtNLM"/>
    </source>
</evidence>
<dbReference type="RefSeq" id="YP_003406887.1">
    <property type="nucleotide sequence ID" value="NC_013756.1"/>
</dbReference>
<dbReference type="GeneID" id="8746381"/>
<organism evidence="1 2">
    <name type="scientific">Marseillevirus marseillevirus</name>
    <name type="common">GBM</name>
    <dbReference type="NCBI Taxonomy" id="694581"/>
    <lineage>
        <taxon>Viruses</taxon>
        <taxon>Varidnaviria</taxon>
        <taxon>Bamfordvirae</taxon>
        <taxon>Nucleocytoviricota</taxon>
        <taxon>Megaviricetes</taxon>
        <taxon>Pimascovirales</taxon>
        <taxon>Pimascovirales incertae sedis</taxon>
        <taxon>Marseilleviridae</taxon>
        <taxon>Marseillevirus</taxon>
        <taxon>Marseillevirus massiliense</taxon>
    </lineage>
</organism>
<evidence type="ECO:0000313" key="2">
    <source>
        <dbReference type="Proteomes" id="UP000029780"/>
    </source>
</evidence>
<evidence type="ECO:0000313" key="1">
    <source>
        <dbReference type="EMBL" id="ADB03925.1"/>
    </source>
</evidence>
<dbReference type="SUPFAM" id="SSF82185">
    <property type="entry name" value="Histone H3 K4-specific methyltransferase SET7/9 N-terminal domain"/>
    <property type="match status" value="1"/>
</dbReference>
<keyword evidence="2" id="KW-1185">Reference proteome</keyword>